<evidence type="ECO:0000256" key="1">
    <source>
        <dbReference type="ARBA" id="ARBA00004442"/>
    </source>
</evidence>
<feature type="domain" description="RagB/SusD" evidence="6">
    <location>
        <begin position="343"/>
        <end position="465"/>
    </location>
</feature>
<dbReference type="Proteomes" id="UP000283426">
    <property type="component" value="Unassembled WGS sequence"/>
</dbReference>
<evidence type="ECO:0000313" key="8">
    <source>
        <dbReference type="EMBL" id="RGV19856.1"/>
    </source>
</evidence>
<dbReference type="PROSITE" id="PS51257">
    <property type="entry name" value="PROKAR_LIPOPROTEIN"/>
    <property type="match status" value="1"/>
</dbReference>
<comment type="similarity">
    <text evidence="2">Belongs to the SusD family.</text>
</comment>
<evidence type="ECO:0000256" key="2">
    <source>
        <dbReference type="ARBA" id="ARBA00006275"/>
    </source>
</evidence>
<dbReference type="RefSeq" id="WP_118108490.1">
    <property type="nucleotide sequence ID" value="NZ_QRYW01000045.1"/>
</dbReference>
<comment type="subcellular location">
    <subcellularLocation>
        <location evidence="1">Cell outer membrane</location>
    </subcellularLocation>
</comment>
<keyword evidence="4" id="KW-0472">Membrane</keyword>
<protein>
    <submittedName>
        <fullName evidence="8">RagB/SusD family nutrient uptake outer membrane protein</fullName>
    </submittedName>
</protein>
<dbReference type="Gene3D" id="1.25.40.390">
    <property type="match status" value="2"/>
</dbReference>
<dbReference type="InterPro" id="IPR033985">
    <property type="entry name" value="SusD-like_N"/>
</dbReference>
<accession>A0A412W6F3</accession>
<feature type="domain" description="SusD-like N-terminal" evidence="7">
    <location>
        <begin position="32"/>
        <end position="205"/>
    </location>
</feature>
<evidence type="ECO:0000256" key="5">
    <source>
        <dbReference type="ARBA" id="ARBA00023237"/>
    </source>
</evidence>
<name>A0A412W6F3_9BACT</name>
<keyword evidence="3" id="KW-0732">Signal</keyword>
<dbReference type="Pfam" id="PF07980">
    <property type="entry name" value="SusD_RagB"/>
    <property type="match status" value="1"/>
</dbReference>
<proteinExistence type="inferred from homology"/>
<reference evidence="8 9" key="1">
    <citation type="submission" date="2018-08" db="EMBL/GenBank/DDBJ databases">
        <title>A genome reference for cultivated species of the human gut microbiota.</title>
        <authorList>
            <person name="Zou Y."/>
            <person name="Xue W."/>
            <person name="Luo G."/>
        </authorList>
    </citation>
    <scope>NUCLEOTIDE SEQUENCE [LARGE SCALE GENOMIC DNA]</scope>
    <source>
        <strain evidence="8 9">AF14-6AC</strain>
    </source>
</reference>
<keyword evidence="5" id="KW-0998">Cell outer membrane</keyword>
<dbReference type="InterPro" id="IPR011990">
    <property type="entry name" value="TPR-like_helical_dom_sf"/>
</dbReference>
<gene>
    <name evidence="8" type="ORF">DWW24_17435</name>
</gene>
<evidence type="ECO:0000259" key="6">
    <source>
        <dbReference type="Pfam" id="PF07980"/>
    </source>
</evidence>
<evidence type="ECO:0000259" key="7">
    <source>
        <dbReference type="Pfam" id="PF14322"/>
    </source>
</evidence>
<dbReference type="EMBL" id="QRYW01000045">
    <property type="protein sequence ID" value="RGV19856.1"/>
    <property type="molecule type" value="Genomic_DNA"/>
</dbReference>
<dbReference type="InterPro" id="IPR012944">
    <property type="entry name" value="SusD_RagB_dom"/>
</dbReference>
<evidence type="ECO:0000256" key="3">
    <source>
        <dbReference type="ARBA" id="ARBA00022729"/>
    </source>
</evidence>
<dbReference type="SUPFAM" id="SSF48452">
    <property type="entry name" value="TPR-like"/>
    <property type="match status" value="1"/>
</dbReference>
<organism evidence="8 9">
    <name type="scientific">Odoribacter splanchnicus</name>
    <dbReference type="NCBI Taxonomy" id="28118"/>
    <lineage>
        <taxon>Bacteria</taxon>
        <taxon>Pseudomonadati</taxon>
        <taxon>Bacteroidota</taxon>
        <taxon>Bacteroidia</taxon>
        <taxon>Bacteroidales</taxon>
        <taxon>Odoribacteraceae</taxon>
        <taxon>Odoribacter</taxon>
    </lineage>
</organism>
<sequence length="465" mass="52188">MKKILYYILLIAVFSACESQLDITPKGKTVLGTVADLETLLNQTYNLSGGPVEDLGVICNESYSYMTNVSELLANKNTLEYAFLAYDEKVDRALLTPTDGRYSGIYKWINYMNVILDKLGDAEGDAGRKEVIEAEARIMRAYLHWLAVNIYAAQYDEATAEDAGGIAYVTDIDVFKQKNKQTIAEVYEQILEDCSDANIARLPDVAPNVSRGGKAWGNAVRAKVLMQMKKYTEALPYALKSLEYNGIIEDRSTGWSLPQHVQSNLMYIVGIVPGLPVGEVLSVETVGLFEPGDYVKDYTEGMMGDGSWSSMFGMMMGGVMGCAMYFDFSDVFVNAYGITSDRMYYTAAECYIRTGKIDEGLELVDRVRARRIEGYEPFEGTAADEKAAMELLQKAKWIECLSTYENFFDCKRWNTENDYKRTITRDFMTMDGSSYSYSLTPDSPLWIFPFPGDACSHNPSLTQNY</sequence>
<dbReference type="AlphaFoldDB" id="A0A412W6F3"/>
<dbReference type="Pfam" id="PF14322">
    <property type="entry name" value="SusD-like_3"/>
    <property type="match status" value="1"/>
</dbReference>
<evidence type="ECO:0000256" key="4">
    <source>
        <dbReference type="ARBA" id="ARBA00023136"/>
    </source>
</evidence>
<comment type="caution">
    <text evidence="8">The sequence shown here is derived from an EMBL/GenBank/DDBJ whole genome shotgun (WGS) entry which is preliminary data.</text>
</comment>
<evidence type="ECO:0000313" key="9">
    <source>
        <dbReference type="Proteomes" id="UP000283426"/>
    </source>
</evidence>
<dbReference type="GO" id="GO:0009279">
    <property type="term" value="C:cell outer membrane"/>
    <property type="evidence" value="ECO:0007669"/>
    <property type="project" value="UniProtKB-SubCell"/>
</dbReference>